<dbReference type="EMBL" id="JABJNZ010000059">
    <property type="protein sequence ID" value="MBT4870845.1"/>
    <property type="molecule type" value="Genomic_DNA"/>
</dbReference>
<comment type="caution">
    <text evidence="2">The sequence shown here is derived from an EMBL/GenBank/DDBJ whole genome shotgun (WGS) entry which is preliminary data.</text>
</comment>
<name>A0A8T5GFT2_9ARCH</name>
<evidence type="ECO:0000256" key="1">
    <source>
        <dbReference type="SAM" id="Phobius"/>
    </source>
</evidence>
<organism evidence="2 3">
    <name type="scientific">Candidatus Iainarchaeum sp</name>
    <dbReference type="NCBI Taxonomy" id="3101447"/>
    <lineage>
        <taxon>Archaea</taxon>
        <taxon>Candidatus Iainarchaeota</taxon>
        <taxon>Candidatus Iainarchaeia</taxon>
        <taxon>Candidatus Iainarchaeales</taxon>
        <taxon>Candidatus Iainarchaeaceae</taxon>
        <taxon>Candidatus Iainarchaeum</taxon>
    </lineage>
</organism>
<keyword evidence="1" id="KW-1133">Transmembrane helix</keyword>
<feature type="transmembrane region" description="Helical" evidence="1">
    <location>
        <begin position="224"/>
        <end position="249"/>
    </location>
</feature>
<gene>
    <name evidence="2" type="ORF">HON47_04685</name>
</gene>
<accession>A0A8T5GFT2</accession>
<keyword evidence="1" id="KW-0472">Membrane</keyword>
<keyword evidence="1" id="KW-0812">Transmembrane</keyword>
<protein>
    <submittedName>
        <fullName evidence="2">Uncharacterized protein</fullName>
    </submittedName>
</protein>
<reference evidence="2" key="1">
    <citation type="journal article" date="2021" name="ISME J.">
        <title>Mercury methylation by metabolically versatile and cosmopolitan marine bacteria.</title>
        <authorList>
            <person name="Lin H."/>
            <person name="Ascher D.B."/>
            <person name="Myung Y."/>
            <person name="Lamborg C.H."/>
            <person name="Hallam S.J."/>
            <person name="Gionfriddo C.M."/>
            <person name="Holt K.E."/>
            <person name="Moreau J.W."/>
        </authorList>
    </citation>
    <scope>NUCLEOTIDE SEQUENCE</scope>
    <source>
        <strain evidence="2">SI075_bin30</strain>
    </source>
</reference>
<dbReference type="AlphaFoldDB" id="A0A8T5GFT2"/>
<dbReference type="Proteomes" id="UP000722459">
    <property type="component" value="Unassembled WGS sequence"/>
</dbReference>
<evidence type="ECO:0000313" key="3">
    <source>
        <dbReference type="Proteomes" id="UP000722459"/>
    </source>
</evidence>
<proteinExistence type="predicted"/>
<evidence type="ECO:0000313" key="2">
    <source>
        <dbReference type="EMBL" id="MBT4870845.1"/>
    </source>
</evidence>
<sequence length="250" mass="27944">MLNGVNSIRLIDPISTELTTDDYIGSASPGSTLELIFSKELGKFDSLKINSELPSGFDTKVRDYLETIKVFITIPKDAINDTYSLNLTLSGKSTEDADIYFIVKNGLLDASLNNYSNQTFVSSPASYTFTLINNSHADDEFYLSALLPWYWLEEKGLAGNALGDHVIKINVPRKSTKEVTLTIYPQTHGEKIFDVVVNLTPKEEKKFSLKVDAKQTFIGKTQNIFYGIPFYSFSLVPSFDLIGLFSLLFN</sequence>